<evidence type="ECO:0000313" key="3">
    <source>
        <dbReference type="Proteomes" id="UP000503349"/>
    </source>
</evidence>
<sequence>MLSFRVLLSVLVLAVAVTAEFSIGGRSVNHNYDLSGPELTRLYNSPVHQAERMKRPMGDSSSWFGPFSHSGVRVTLADGTQWLVHKGDGYGKSSQTVVTDAQHMSSAWEVSN</sequence>
<gene>
    <name evidence="2" type="ORF">EXN66_Car008130</name>
</gene>
<name>A0A6G1PQM9_CHAAH</name>
<reference evidence="3" key="2">
    <citation type="submission" date="2019-02" db="EMBL/GenBank/DDBJ databases">
        <title>Opniocepnalus argus Var Kimnra genome.</title>
        <authorList>
            <person name="Zhou C."/>
            <person name="Xiao S."/>
        </authorList>
    </citation>
    <scope>NUCLEOTIDE SEQUENCE [LARGE SCALE GENOMIC DNA]</scope>
</reference>
<dbReference type="EMBL" id="CM015718">
    <property type="protein sequence ID" value="KAF3692454.1"/>
    <property type="molecule type" value="Genomic_DNA"/>
</dbReference>
<feature type="signal peptide" evidence="1">
    <location>
        <begin position="1"/>
        <end position="19"/>
    </location>
</feature>
<keyword evidence="1" id="KW-0732">Signal</keyword>
<organism evidence="2 3">
    <name type="scientific">Channa argus</name>
    <name type="common">Northern snakehead</name>
    <name type="synonym">Ophicephalus argus</name>
    <dbReference type="NCBI Taxonomy" id="215402"/>
    <lineage>
        <taxon>Eukaryota</taxon>
        <taxon>Metazoa</taxon>
        <taxon>Chordata</taxon>
        <taxon>Craniata</taxon>
        <taxon>Vertebrata</taxon>
        <taxon>Euteleostomi</taxon>
        <taxon>Actinopterygii</taxon>
        <taxon>Neopterygii</taxon>
        <taxon>Teleostei</taxon>
        <taxon>Neoteleostei</taxon>
        <taxon>Acanthomorphata</taxon>
        <taxon>Anabantaria</taxon>
        <taxon>Anabantiformes</taxon>
        <taxon>Channoidei</taxon>
        <taxon>Channidae</taxon>
        <taxon>Channa</taxon>
    </lineage>
</organism>
<dbReference type="AlphaFoldDB" id="A0A6G1PQM9"/>
<proteinExistence type="predicted"/>
<evidence type="ECO:0000313" key="2">
    <source>
        <dbReference type="EMBL" id="KAF3692454.1"/>
    </source>
</evidence>
<evidence type="ECO:0000256" key="1">
    <source>
        <dbReference type="SAM" id="SignalP"/>
    </source>
</evidence>
<keyword evidence="3" id="KW-1185">Reference proteome</keyword>
<accession>A0A6G1PQM9</accession>
<protein>
    <submittedName>
        <fullName evidence="2">Uncharacterized protein</fullName>
    </submittedName>
</protein>
<dbReference type="Proteomes" id="UP000503349">
    <property type="component" value="Chromosome 7"/>
</dbReference>
<feature type="chain" id="PRO_5026272261" evidence="1">
    <location>
        <begin position="20"/>
        <end position="112"/>
    </location>
</feature>
<reference evidence="2 3" key="1">
    <citation type="submission" date="2019-02" db="EMBL/GenBank/DDBJ databases">
        <title>Opniocepnalus argus genome.</title>
        <authorList>
            <person name="Zhou C."/>
            <person name="Xiao S."/>
        </authorList>
    </citation>
    <scope>NUCLEOTIDE SEQUENCE [LARGE SCALE GENOMIC DNA]</scope>
    <source>
        <strain evidence="2">OARG1902GOOAL</strain>
        <tissue evidence="2">Muscle</tissue>
    </source>
</reference>